<dbReference type="InterPro" id="IPR051114">
    <property type="entry name" value="Mito_RNA_Proc_CCM1"/>
</dbReference>
<feature type="compositionally biased region" description="Basic and acidic residues" evidence="2">
    <location>
        <begin position="1311"/>
        <end position="1322"/>
    </location>
</feature>
<evidence type="ECO:0000313" key="3">
    <source>
        <dbReference type="EMBL" id="KAJ5367659.1"/>
    </source>
</evidence>
<dbReference type="InterPro" id="IPR011990">
    <property type="entry name" value="TPR-like_helical_dom_sf"/>
</dbReference>
<reference evidence="3" key="2">
    <citation type="journal article" date="2023" name="IMA Fungus">
        <title>Comparative genomic study of the Penicillium genus elucidates a diverse pangenome and 15 lateral gene transfer events.</title>
        <authorList>
            <person name="Petersen C."/>
            <person name="Sorensen T."/>
            <person name="Nielsen M.R."/>
            <person name="Sondergaard T.E."/>
            <person name="Sorensen J.L."/>
            <person name="Fitzpatrick D.A."/>
            <person name="Frisvad J.C."/>
            <person name="Nielsen K.L."/>
        </authorList>
    </citation>
    <scope>NUCLEOTIDE SEQUENCE</scope>
    <source>
        <strain evidence="3">IBT 35675</strain>
    </source>
</reference>
<dbReference type="EMBL" id="JAPZBR010000001">
    <property type="protein sequence ID" value="KAJ5367659.1"/>
    <property type="molecule type" value="Genomic_DNA"/>
</dbReference>
<name>A0A9W9V4S0_PENBR</name>
<protein>
    <submittedName>
        <fullName evidence="3">Uncharacterized protein</fullName>
    </submittedName>
</protein>
<dbReference type="GO" id="GO:0005739">
    <property type="term" value="C:mitochondrion"/>
    <property type="evidence" value="ECO:0007669"/>
    <property type="project" value="TreeGrafter"/>
</dbReference>
<dbReference type="NCBIfam" id="TIGR00756">
    <property type="entry name" value="PPR"/>
    <property type="match status" value="1"/>
</dbReference>
<gene>
    <name evidence="3" type="ORF">N7541_001600</name>
</gene>
<evidence type="ECO:0000313" key="4">
    <source>
        <dbReference type="Proteomes" id="UP001148299"/>
    </source>
</evidence>
<dbReference type="InterPro" id="IPR002885">
    <property type="entry name" value="PPR_rpt"/>
</dbReference>
<dbReference type="PANTHER" id="PTHR47934">
    <property type="entry name" value="PENTATRICOPEPTIDE REPEAT-CONTAINING PROTEIN PET309, MITOCHONDRIAL"/>
    <property type="match status" value="1"/>
</dbReference>
<feature type="region of interest" description="Disordered" evidence="2">
    <location>
        <begin position="1302"/>
        <end position="1324"/>
    </location>
</feature>
<dbReference type="GO" id="GO:0003729">
    <property type="term" value="F:mRNA binding"/>
    <property type="evidence" value="ECO:0007669"/>
    <property type="project" value="TreeGrafter"/>
</dbReference>
<dbReference type="GO" id="GO:0006396">
    <property type="term" value="P:RNA processing"/>
    <property type="evidence" value="ECO:0007669"/>
    <property type="project" value="TreeGrafter"/>
</dbReference>
<evidence type="ECO:0000256" key="2">
    <source>
        <dbReference type="SAM" id="MobiDB-lite"/>
    </source>
</evidence>
<comment type="caution">
    <text evidence="3">The sequence shown here is derived from an EMBL/GenBank/DDBJ whole genome shotgun (WGS) entry which is preliminary data.</text>
</comment>
<dbReference type="PROSITE" id="PS51375">
    <property type="entry name" value="PPR"/>
    <property type="match status" value="1"/>
</dbReference>
<dbReference type="Proteomes" id="UP001148299">
    <property type="component" value="Unassembled WGS sequence"/>
</dbReference>
<proteinExistence type="predicted"/>
<organism evidence="3 4">
    <name type="scientific">Penicillium brevicompactum</name>
    <dbReference type="NCBI Taxonomy" id="5074"/>
    <lineage>
        <taxon>Eukaryota</taxon>
        <taxon>Fungi</taxon>
        <taxon>Dikarya</taxon>
        <taxon>Ascomycota</taxon>
        <taxon>Pezizomycotina</taxon>
        <taxon>Eurotiomycetes</taxon>
        <taxon>Eurotiomycetidae</taxon>
        <taxon>Eurotiales</taxon>
        <taxon>Aspergillaceae</taxon>
        <taxon>Penicillium</taxon>
    </lineage>
</organism>
<keyword evidence="4" id="KW-1185">Reference proteome</keyword>
<feature type="repeat" description="PPR" evidence="1">
    <location>
        <begin position="535"/>
        <end position="569"/>
    </location>
</feature>
<dbReference type="Pfam" id="PF01535">
    <property type="entry name" value="PPR"/>
    <property type="match status" value="1"/>
</dbReference>
<dbReference type="PANTHER" id="PTHR47934:SF6">
    <property type="entry name" value="MITOCHONDRIAL GROUP I INTRON SPLICING FACTOR CCM1-RELATED"/>
    <property type="match status" value="1"/>
</dbReference>
<evidence type="ECO:0000256" key="1">
    <source>
        <dbReference type="PROSITE-ProRule" id="PRU00708"/>
    </source>
</evidence>
<accession>A0A9W9V4S0</accession>
<dbReference type="GO" id="GO:0007005">
    <property type="term" value="P:mitochondrion organization"/>
    <property type="evidence" value="ECO:0007669"/>
    <property type="project" value="TreeGrafter"/>
</dbReference>
<reference evidence="3" key="1">
    <citation type="submission" date="2022-12" db="EMBL/GenBank/DDBJ databases">
        <authorList>
            <person name="Petersen C."/>
        </authorList>
    </citation>
    <scope>NUCLEOTIDE SEQUENCE</scope>
    <source>
        <strain evidence="3">IBT 35675</strain>
    </source>
</reference>
<sequence length="1356" mass="154723">MLERATGCLEHAGRRVLRNSHGAVRSNASLCDRTRKDNGAGVDAPHWLLALLQVPSRQSSSISSVRCGKVGTANKGTRPLEFLYPREPQRLVASRLSQPQRRPGVRRKRSLVGLSRSYVSVSSLRQAVSGISPSHEHVDQGAEMLGAKDLGTEEQETKETKDPETIERERKLQAELHDFLLKDGHQFDKAWIKFVAAGRPSNLIAPLCGYMSKSKSFKYKRKTWNLFQQIPSEKRTQYDFHNMLRSDLHLAHVDKPQHLDYICAQALPTPFAREIISLVVKYYVEHREWAQVTSLWSTLKAIPIEERGSLCYDVLEHINRVNFPGFSFARHLLDLAPYAKSHMDDEATHHFTNRLLQRFAESADFLKLTPPSTTLAVLRAYGSTGLLHYRAYFKLINHHAFGNREEFIRAILFYRQFRSDMPDVKPPRLMWNQMIERLEELRIPEAVDYFLDEIVYWTSQPPSIYVLVRAIITFAMANDAKNVHRIFNVLIEQHGLPRSRKIISPVLMVHARLGDVPETLRQFKRIEAEFNLYPNTSCWNMLILAHANAGDVNGALATFTQLLESGEPPDAYSFGPLMTLFSKRGDVTNVRRLIKEAQLRGIKMTTPLLATAVRAYCANGQLAFAEELTEASRDLAQGSPLQMWNVLLMHYARRISKNSFRRILDRVGKLRLTPDAFTHAAIMLAYSLSNQPDFARRSLRTMDRSGLRATQHHYSILLLGYLRRRNRDMVHVIFREMEDRFGQPGLSASLLNLQMQIKRDLENIHDKHTPAEDMVLEHAEKTLAKSVEHFAANPSAATHASPMTDKGSTIDLSTTMHYQHLVTNYAAQGATEKAFDMLDQYIAHRQLAGIPGNDLESLPLGFVKAIMILYQKTSQFEKVEDCWHVLMEKVKPLAGSMNLDGVFSETASNPSPPAPVDSEPETEGRILFSRRFILDHPFTLFIRSLACLGEFDRIHEEVIKFEQAGFALSGMNWSSYVAALASSDNTKDIVAAFQLFEEKFIPHFPGWTWMKQGYGIRPLHCPVTIHHLDGKFGMNKPRRMMGRHAINHWRRLDPGYMHPDYPTMVLLAAAVKRLREASIEEGPGRMALVHSSATKTFEVIAAMPYLPDKYQGALLRERATFPDPISLPVKIFTTRSGALGIERGPRTRTYEKATNEPLDLEIHTKPNPVDEQNVTRLLSDEEREKLGSLATVIPREDRMALEQQFFEYNELTALWKKQSAHQMRIIERAKRNNKGLMYGVPVEFVINKHKPKKLALEQQLFNKYQRKWRYKKPTYLLFKPVSGLREERSYRPYSKVGLSRRGIGRKRTKRREFPTTRSEKASSIDQARVARAKAAYRVAKAARAAEAAAMVANSQV</sequence>
<dbReference type="Gene3D" id="1.25.40.10">
    <property type="entry name" value="Tetratricopeptide repeat domain"/>
    <property type="match status" value="2"/>
</dbReference>